<comment type="caution">
    <text evidence="1">The sequence shown here is derived from an EMBL/GenBank/DDBJ whole genome shotgun (WGS) entry which is preliminary data.</text>
</comment>
<evidence type="ECO:0000313" key="2">
    <source>
        <dbReference type="Proteomes" id="UP000805649"/>
    </source>
</evidence>
<accession>A0ACC3YHC1</accession>
<gene>
    <name evidence="1" type="ORF">CTRU02_214029</name>
</gene>
<proteinExistence type="predicted"/>
<reference evidence="1 2" key="1">
    <citation type="journal article" date="2020" name="Phytopathology">
        <title>Genome Sequence Resources of Colletotrichum truncatum, C. plurivorum, C. musicola, and C. sojae: Four Species Pathogenic to Soybean (Glycine max).</title>
        <authorList>
            <person name="Rogerio F."/>
            <person name="Boufleur T.R."/>
            <person name="Ciampi-Guillardi M."/>
            <person name="Sukno S.A."/>
            <person name="Thon M.R."/>
            <person name="Massola Junior N.S."/>
            <person name="Baroncelli R."/>
        </authorList>
    </citation>
    <scope>NUCLEOTIDE SEQUENCE [LARGE SCALE GENOMIC DNA]</scope>
    <source>
        <strain evidence="1 2">CMES1059</strain>
    </source>
</reference>
<organism evidence="1 2">
    <name type="scientific">Colletotrichum truncatum</name>
    <name type="common">Anthracnose fungus</name>
    <name type="synonym">Colletotrichum capsici</name>
    <dbReference type="NCBI Taxonomy" id="5467"/>
    <lineage>
        <taxon>Eukaryota</taxon>
        <taxon>Fungi</taxon>
        <taxon>Dikarya</taxon>
        <taxon>Ascomycota</taxon>
        <taxon>Pezizomycotina</taxon>
        <taxon>Sordariomycetes</taxon>
        <taxon>Hypocreomycetidae</taxon>
        <taxon>Glomerellales</taxon>
        <taxon>Glomerellaceae</taxon>
        <taxon>Colletotrichum</taxon>
        <taxon>Colletotrichum truncatum species complex</taxon>
    </lineage>
</organism>
<dbReference type="Proteomes" id="UP000805649">
    <property type="component" value="Unassembled WGS sequence"/>
</dbReference>
<protein>
    <submittedName>
        <fullName evidence="1">Uncharacterized protein</fullName>
    </submittedName>
</protein>
<evidence type="ECO:0000313" key="1">
    <source>
        <dbReference type="EMBL" id="KAL0931294.1"/>
    </source>
</evidence>
<keyword evidence="2" id="KW-1185">Reference proteome</keyword>
<sequence>MRYTTLFPSVLALSSSISAWSLTFYDSDACAGGRTFHYGGTPVGRNHIGKCFTMPSIDASFSTYDAKSVQINNGGCSFNIFTDLTSSSSLGACTSSGKGQNYFPVRTEGICVQ</sequence>
<dbReference type="EMBL" id="VUJX02000010">
    <property type="protein sequence ID" value="KAL0931294.1"/>
    <property type="molecule type" value="Genomic_DNA"/>
</dbReference>
<name>A0ACC3YHC1_COLTU</name>